<comment type="caution">
    <text evidence="1">The sequence shown here is derived from an EMBL/GenBank/DDBJ whole genome shotgun (WGS) entry which is preliminary data.</text>
</comment>
<sequence length="58" mass="6942">MVVCVTRARNDFINMNMIFRILKYCCLEELRCNNQYVVGSQSLRNIYCDVIMLQLINY</sequence>
<evidence type="ECO:0000313" key="2">
    <source>
        <dbReference type="Proteomes" id="UP000829196"/>
    </source>
</evidence>
<organism evidence="1 2">
    <name type="scientific">Dendrobium nobile</name>
    <name type="common">Orchid</name>
    <dbReference type="NCBI Taxonomy" id="94219"/>
    <lineage>
        <taxon>Eukaryota</taxon>
        <taxon>Viridiplantae</taxon>
        <taxon>Streptophyta</taxon>
        <taxon>Embryophyta</taxon>
        <taxon>Tracheophyta</taxon>
        <taxon>Spermatophyta</taxon>
        <taxon>Magnoliopsida</taxon>
        <taxon>Liliopsida</taxon>
        <taxon>Asparagales</taxon>
        <taxon>Orchidaceae</taxon>
        <taxon>Epidendroideae</taxon>
        <taxon>Malaxideae</taxon>
        <taxon>Dendrobiinae</taxon>
        <taxon>Dendrobium</taxon>
    </lineage>
</organism>
<keyword evidence="2" id="KW-1185">Reference proteome</keyword>
<dbReference type="EMBL" id="JAGYWB010000019">
    <property type="protein sequence ID" value="KAI0487865.1"/>
    <property type="molecule type" value="Genomic_DNA"/>
</dbReference>
<reference evidence="1" key="1">
    <citation type="journal article" date="2022" name="Front. Genet.">
        <title>Chromosome-Scale Assembly of the Dendrobium nobile Genome Provides Insights Into the Molecular Mechanism of the Biosynthesis of the Medicinal Active Ingredient of Dendrobium.</title>
        <authorList>
            <person name="Xu Q."/>
            <person name="Niu S.-C."/>
            <person name="Li K.-L."/>
            <person name="Zheng P.-J."/>
            <person name="Zhang X.-J."/>
            <person name="Jia Y."/>
            <person name="Liu Y."/>
            <person name="Niu Y.-X."/>
            <person name="Yu L.-H."/>
            <person name="Chen D.-F."/>
            <person name="Zhang G.-Q."/>
        </authorList>
    </citation>
    <scope>NUCLEOTIDE SEQUENCE</scope>
    <source>
        <tissue evidence="1">Leaf</tissue>
    </source>
</reference>
<gene>
    <name evidence="1" type="ORF">KFK09_027688</name>
</gene>
<protein>
    <submittedName>
        <fullName evidence="1">Uncharacterized protein</fullName>
    </submittedName>
</protein>
<accession>A0A8T3A035</accession>
<evidence type="ECO:0000313" key="1">
    <source>
        <dbReference type="EMBL" id="KAI0487865.1"/>
    </source>
</evidence>
<dbReference type="AlphaFoldDB" id="A0A8T3A035"/>
<dbReference type="Proteomes" id="UP000829196">
    <property type="component" value="Unassembled WGS sequence"/>
</dbReference>
<name>A0A8T3A035_DENNO</name>
<proteinExistence type="predicted"/>